<dbReference type="PROSITE" id="PS51832">
    <property type="entry name" value="HD_GYP"/>
    <property type="match status" value="1"/>
</dbReference>
<dbReference type="SMART" id="SM00471">
    <property type="entry name" value="HDc"/>
    <property type="match status" value="1"/>
</dbReference>
<dbReference type="CDD" id="cd00077">
    <property type="entry name" value="HDc"/>
    <property type="match status" value="1"/>
</dbReference>
<dbReference type="NCBIfam" id="TIGR00277">
    <property type="entry name" value="HDIG"/>
    <property type="match status" value="1"/>
</dbReference>
<dbReference type="Gene3D" id="1.10.3210.10">
    <property type="entry name" value="Hypothetical protein af1432"/>
    <property type="match status" value="1"/>
</dbReference>
<protein>
    <submittedName>
        <fullName evidence="2">Phosphodiesterase</fullName>
    </submittedName>
</protein>
<dbReference type="InterPro" id="IPR006675">
    <property type="entry name" value="HDIG_dom"/>
</dbReference>
<dbReference type="AlphaFoldDB" id="A0A920BTP7"/>
<dbReference type="SUPFAM" id="SSF109604">
    <property type="entry name" value="HD-domain/PDEase-like"/>
    <property type="match status" value="1"/>
</dbReference>
<name>A0A920BTP7_9BACI</name>
<dbReference type="RefSeq" id="WP_212933617.1">
    <property type="nucleotide sequence ID" value="NZ_BORC01000003.1"/>
</dbReference>
<dbReference type="EMBL" id="BORC01000003">
    <property type="protein sequence ID" value="GIN62089.1"/>
    <property type="molecule type" value="Genomic_DNA"/>
</dbReference>
<comment type="caution">
    <text evidence="2">The sequence shown here is derived from an EMBL/GenBank/DDBJ whole genome shotgun (WGS) entry which is preliminary data.</text>
</comment>
<evidence type="ECO:0000313" key="3">
    <source>
        <dbReference type="Proteomes" id="UP000682111"/>
    </source>
</evidence>
<sequence>MRYVATTSVEPGAILARSIYNDKGQILLSEGVQLQESLIQRLLDIGIPYIYVKDAQTGDIDYKDVIPRELKTKAISSIQETFQQIRAVKTLPGSVVIEKASQILTGIIRELYAQIENDENLLSLLSDVYTYDDYIFTHSFNVTLYSLAIGKELGLSTKDLEVLGLGAILHDVGKMKIPTEVLFKPGKLTAEEFKQIKKHAEDGFDMLRNVKTVSLLVAHCAYQHHERLNGSGYPRGIKADEIHLYAKIIAVADVFDAVTSDRIYRGAMLPHNGLEILFAGAGTLFDEEIVKAFRRSIAIYPVGLTVTLSDGRIGVVAKQNAHVSDRPIIRIIEEQGRSVSPYEINLEDELSLVITGCDTTFHVKDSAN</sequence>
<accession>A0A920BTP7</accession>
<dbReference type="InterPro" id="IPR003607">
    <property type="entry name" value="HD/PDEase_dom"/>
</dbReference>
<keyword evidence="3" id="KW-1185">Reference proteome</keyword>
<dbReference type="Pfam" id="PF13487">
    <property type="entry name" value="HD_5"/>
    <property type="match status" value="1"/>
</dbReference>
<feature type="domain" description="HD-GYP" evidence="1">
    <location>
        <begin position="113"/>
        <end position="309"/>
    </location>
</feature>
<dbReference type="Proteomes" id="UP000682111">
    <property type="component" value="Unassembled WGS sequence"/>
</dbReference>
<reference evidence="2" key="1">
    <citation type="submission" date="2021-03" db="EMBL/GenBank/DDBJ databases">
        <title>Antimicrobial resistance genes in bacteria isolated from Japanese honey, and their potential for conferring macrolide and lincosamide resistance in the American foulbrood pathogen Paenibacillus larvae.</title>
        <authorList>
            <person name="Okamoto M."/>
            <person name="Kumagai M."/>
            <person name="Kanamori H."/>
            <person name="Takamatsu D."/>
        </authorList>
    </citation>
    <scope>NUCLEOTIDE SEQUENCE</scope>
    <source>
        <strain evidence="2">J27TS8</strain>
    </source>
</reference>
<proteinExistence type="predicted"/>
<dbReference type="InterPro" id="IPR037522">
    <property type="entry name" value="HD_GYP_dom"/>
</dbReference>
<evidence type="ECO:0000313" key="2">
    <source>
        <dbReference type="EMBL" id="GIN62089.1"/>
    </source>
</evidence>
<dbReference type="PANTHER" id="PTHR43155">
    <property type="entry name" value="CYCLIC DI-GMP PHOSPHODIESTERASE PA4108-RELATED"/>
    <property type="match status" value="1"/>
</dbReference>
<evidence type="ECO:0000259" key="1">
    <source>
        <dbReference type="PROSITE" id="PS51832"/>
    </source>
</evidence>
<gene>
    <name evidence="2" type="ORF">J27TS8_20820</name>
</gene>
<dbReference type="PANTHER" id="PTHR43155:SF2">
    <property type="entry name" value="CYCLIC DI-GMP PHOSPHODIESTERASE PA4108"/>
    <property type="match status" value="1"/>
</dbReference>
<organism evidence="2 3">
    <name type="scientific">Robertmurraya siralis</name>
    <dbReference type="NCBI Taxonomy" id="77777"/>
    <lineage>
        <taxon>Bacteria</taxon>
        <taxon>Bacillati</taxon>
        <taxon>Bacillota</taxon>
        <taxon>Bacilli</taxon>
        <taxon>Bacillales</taxon>
        <taxon>Bacillaceae</taxon>
        <taxon>Robertmurraya</taxon>
    </lineage>
</organism>